<dbReference type="CDD" id="cd01837">
    <property type="entry name" value="SGNH_plant_lipase_like"/>
    <property type="match status" value="1"/>
</dbReference>
<dbReference type="InterPro" id="IPR001087">
    <property type="entry name" value="GDSL"/>
</dbReference>
<comment type="similarity">
    <text evidence="1">Belongs to the 'GDSL' lipolytic enzyme family.</text>
</comment>
<sequence>MARAILAAVVAFFLAAVLLASASATAAVPSDIPAVFAFGDSTLDPGNNNGLATLVRADHAPYGCGFPGGTATGRFSDGKLITDYIVESLGIKDLLPAYRASGLTVAEASTGVSFASGGSGIDDLTAQTAMVFTFGSQISDFRDLLGKIGMPRAAEIAGRSLYVVSAGTNDVAMNYFILPVRADSFPTIDQYSDYLIGRLQGYIQSLYNLGARNFMVSGLPPVGCLPVTKSLNNLGSGGCVADQNAAAERYNAALQQMLAKLEAASPGAALAYVDVYTPLMDMVTQPRKYGFTEANQGCCGNGLLAMGELCTVDLPHCQSPAEFLFFDSVHPTQAAYKALADHVVERRHTPDVVAIPDKEDLEEARQTVQHRRAAVDGKRISVTSVLMYAMRALHKIRRSKESCIKKSHTTTQTHKLPGLNYQKTENVRPILLCY</sequence>
<evidence type="ECO:0000313" key="4">
    <source>
        <dbReference type="EMBL" id="PWZ18426.1"/>
    </source>
</evidence>
<evidence type="ECO:0000256" key="2">
    <source>
        <dbReference type="SAM" id="SignalP"/>
    </source>
</evidence>
<keyword evidence="2" id="KW-0732">Signal</keyword>
<dbReference type="SUPFAM" id="SSF52266">
    <property type="entry name" value="SGNH hydrolase"/>
    <property type="match status" value="1"/>
</dbReference>
<proteinExistence type="inferred from homology"/>
<dbReference type="EMBL" id="NCVQ01000007">
    <property type="protein sequence ID" value="PWZ18426.1"/>
    <property type="molecule type" value="Genomic_DNA"/>
</dbReference>
<feature type="signal peptide" evidence="2">
    <location>
        <begin position="1"/>
        <end position="27"/>
    </location>
</feature>
<dbReference type="PANTHER" id="PTHR45642">
    <property type="entry name" value="GDSL ESTERASE/LIPASE EXL3"/>
    <property type="match status" value="1"/>
</dbReference>
<organism evidence="3">
    <name type="scientific">Zea mays</name>
    <name type="common">Maize</name>
    <dbReference type="NCBI Taxonomy" id="4577"/>
    <lineage>
        <taxon>Eukaryota</taxon>
        <taxon>Viridiplantae</taxon>
        <taxon>Streptophyta</taxon>
        <taxon>Embryophyta</taxon>
        <taxon>Tracheophyta</taxon>
        <taxon>Spermatophyta</taxon>
        <taxon>Magnoliopsida</taxon>
        <taxon>Liliopsida</taxon>
        <taxon>Poales</taxon>
        <taxon>Poaceae</taxon>
        <taxon>PACMAD clade</taxon>
        <taxon>Panicoideae</taxon>
        <taxon>Andropogonodae</taxon>
        <taxon>Andropogoneae</taxon>
        <taxon>Tripsacinae</taxon>
        <taxon>Zea</taxon>
    </lineage>
</organism>
<gene>
    <name evidence="3" type="ORF">Zm00014a_040826</name>
</gene>
<dbReference type="Gene3D" id="3.40.50.1110">
    <property type="entry name" value="SGNH hydrolase"/>
    <property type="match status" value="1"/>
</dbReference>
<dbReference type="PANTHER" id="PTHR45642:SF145">
    <property type="entry name" value="OS05G0468500 PROTEIN"/>
    <property type="match status" value="1"/>
</dbReference>
<dbReference type="AlphaFoldDB" id="A0A3L6EBR8"/>
<dbReference type="InterPro" id="IPR035669">
    <property type="entry name" value="SGNH_plant_lipase-like"/>
</dbReference>
<dbReference type="ExpressionAtlas" id="A0A3L6EBR8">
    <property type="expression patterns" value="baseline"/>
</dbReference>
<protein>
    <submittedName>
        <fullName evidence="4">GDSL esterase/lipase</fullName>
    </submittedName>
</protein>
<evidence type="ECO:0000256" key="1">
    <source>
        <dbReference type="ARBA" id="ARBA00008668"/>
    </source>
</evidence>
<evidence type="ECO:0000313" key="3">
    <source>
        <dbReference type="EMBL" id="PWZ18424.1"/>
    </source>
</evidence>
<dbReference type="Proteomes" id="UP000251960">
    <property type="component" value="Chromosome 6"/>
</dbReference>
<accession>A0A3L6EBM9</accession>
<reference evidence="3 5" key="1">
    <citation type="journal article" date="2018" name="Nat. Genet.">
        <title>Extensive intraspecific gene order and gene structural variations between Mo17 and other maize genomes.</title>
        <authorList>
            <person name="Sun S."/>
            <person name="Zhou Y."/>
            <person name="Chen J."/>
            <person name="Shi J."/>
            <person name="Zhao H."/>
            <person name="Zhao H."/>
            <person name="Song W."/>
            <person name="Zhang M."/>
            <person name="Cui Y."/>
            <person name="Dong X."/>
            <person name="Liu H."/>
            <person name="Ma X."/>
            <person name="Jiao Y."/>
            <person name="Wang B."/>
            <person name="Wei X."/>
            <person name="Stein J.C."/>
            <person name="Glaubitz J.C."/>
            <person name="Lu F."/>
            <person name="Yu G."/>
            <person name="Liang C."/>
            <person name="Fengler K."/>
            <person name="Li B."/>
            <person name="Rafalski A."/>
            <person name="Schnable P.S."/>
            <person name="Ware D.H."/>
            <person name="Buckler E.S."/>
            <person name="Lai J."/>
        </authorList>
    </citation>
    <scope>NUCLEOTIDE SEQUENCE [LARGE SCALE GENOMIC DNA]</scope>
    <source>
        <strain evidence="5">cv. Missouri 17</strain>
        <tissue evidence="3">Seedling</tissue>
    </source>
</reference>
<dbReference type="GO" id="GO:0016788">
    <property type="term" value="F:hydrolase activity, acting on ester bonds"/>
    <property type="evidence" value="ECO:0007669"/>
    <property type="project" value="InterPro"/>
</dbReference>
<evidence type="ECO:0000313" key="5">
    <source>
        <dbReference type="Proteomes" id="UP000251960"/>
    </source>
</evidence>
<dbReference type="EMBL" id="NCVQ01000007">
    <property type="protein sequence ID" value="PWZ18424.1"/>
    <property type="molecule type" value="Genomic_DNA"/>
</dbReference>
<dbReference type="InterPro" id="IPR050592">
    <property type="entry name" value="GDSL_lipolytic_enzyme"/>
</dbReference>
<name>A0A3L6EBR8_MAIZE</name>
<comment type="caution">
    <text evidence="3">The sequence shown here is derived from an EMBL/GenBank/DDBJ whole genome shotgun (WGS) entry which is preliminary data.</text>
</comment>
<feature type="chain" id="PRO_5035198446" evidence="2">
    <location>
        <begin position="28"/>
        <end position="434"/>
    </location>
</feature>
<dbReference type="InterPro" id="IPR036514">
    <property type="entry name" value="SGNH_hydro_sf"/>
</dbReference>
<accession>A0A3L6EBR8</accession>
<dbReference type="Pfam" id="PF00657">
    <property type="entry name" value="Lipase_GDSL"/>
    <property type="match status" value="1"/>
</dbReference>